<evidence type="ECO:0000256" key="2">
    <source>
        <dbReference type="RuleBase" id="RU003707"/>
    </source>
</evidence>
<protein>
    <submittedName>
        <fullName evidence="3">Putative enoyl-CoA hydratase</fullName>
    </submittedName>
</protein>
<reference evidence="3 4" key="1">
    <citation type="journal article" date="2006" name="J. Bacteriol.">
        <title>Complete genome sequence of Yersinia pestis strains Antiqua and Nepal516: evidence of gene reduction in an emerging pathogen.</title>
        <authorList>
            <person name="Chain P.S."/>
            <person name="Hu P."/>
            <person name="Malfatti S.A."/>
            <person name="Radnedge L."/>
            <person name="Larimer F."/>
            <person name="Vergez L.M."/>
            <person name="Worsham P."/>
            <person name="Chu M.C."/>
            <person name="Andersen G.L."/>
        </authorList>
    </citation>
    <scope>NUCLEOTIDE SEQUENCE [LARGE SCALE GENOMIC DNA]</scope>
    <source>
        <strain evidence="3 4">Antiqua</strain>
    </source>
</reference>
<dbReference type="PROSITE" id="PS00166">
    <property type="entry name" value="ENOYL_COA_HYDRATASE"/>
    <property type="match status" value="1"/>
</dbReference>
<dbReference type="InterPro" id="IPR029045">
    <property type="entry name" value="ClpP/crotonase-like_dom_sf"/>
</dbReference>
<name>A0A0H2Y3W3_YERPA</name>
<dbReference type="Pfam" id="PF00378">
    <property type="entry name" value="ECH_1"/>
    <property type="match status" value="1"/>
</dbReference>
<evidence type="ECO:0000256" key="1">
    <source>
        <dbReference type="ARBA" id="ARBA00005254"/>
    </source>
</evidence>
<dbReference type="PANTHER" id="PTHR11941">
    <property type="entry name" value="ENOYL-COA HYDRATASE-RELATED"/>
    <property type="match status" value="1"/>
</dbReference>
<dbReference type="Gene3D" id="6.20.390.20">
    <property type="match status" value="1"/>
</dbReference>
<dbReference type="EMBL" id="CP000308">
    <property type="protein sequence ID" value="ABG12720.1"/>
    <property type="molecule type" value="Genomic_DNA"/>
</dbReference>
<dbReference type="FunFam" id="3.90.226.10:FF:000128">
    <property type="entry name" value="Putative enoyl-CoA hydratase"/>
    <property type="match status" value="1"/>
</dbReference>
<dbReference type="NCBIfam" id="NF005496">
    <property type="entry name" value="PRK07110.1"/>
    <property type="match status" value="1"/>
</dbReference>
<dbReference type="GO" id="GO:0003824">
    <property type="term" value="F:catalytic activity"/>
    <property type="evidence" value="ECO:0007669"/>
    <property type="project" value="InterPro"/>
</dbReference>
<accession>A0A0H2Y3W3</accession>
<dbReference type="GO" id="GO:0006635">
    <property type="term" value="P:fatty acid beta-oxidation"/>
    <property type="evidence" value="ECO:0007669"/>
    <property type="project" value="TreeGrafter"/>
</dbReference>
<comment type="similarity">
    <text evidence="1 2">Belongs to the enoyl-CoA hydratase/isomerase family.</text>
</comment>
<dbReference type="CDD" id="cd06558">
    <property type="entry name" value="crotonase-like"/>
    <property type="match status" value="1"/>
</dbReference>
<evidence type="ECO:0000313" key="4">
    <source>
        <dbReference type="Proteomes" id="UP000001971"/>
    </source>
</evidence>
<dbReference type="KEGG" id="ypa:YPA_0752"/>
<organism evidence="3 4">
    <name type="scientific">Yersinia pestis bv. Antiqua (strain Antiqua)</name>
    <dbReference type="NCBI Taxonomy" id="360102"/>
    <lineage>
        <taxon>Bacteria</taxon>
        <taxon>Pseudomonadati</taxon>
        <taxon>Pseudomonadota</taxon>
        <taxon>Gammaproteobacteria</taxon>
        <taxon>Enterobacterales</taxon>
        <taxon>Yersiniaceae</taxon>
        <taxon>Yersinia</taxon>
    </lineage>
</organism>
<dbReference type="SUPFAM" id="SSF52096">
    <property type="entry name" value="ClpP/crotonase"/>
    <property type="match status" value="1"/>
</dbReference>
<dbReference type="InterPro" id="IPR001753">
    <property type="entry name" value="Enoyl-CoA_hydra/iso"/>
</dbReference>
<dbReference type="Proteomes" id="UP000001971">
    <property type="component" value="Chromosome"/>
</dbReference>
<gene>
    <name evidence="3" type="ordered locus">YPA_0752</name>
</gene>
<proteinExistence type="inferred from homology"/>
<sequence>MMNMRMTNMKKIYLRKSDEGIAFMHINDPVNKNAIDDEFCLQLHGIVDTIKQDKTIKVLILVGLPDIFCTGGTEAFLQSLITHYKTNIEHEYANHLKHFLNIPIPVIAAMEGSATGGGLVLGLYADILVAAEESRYGMSFMNMGFTPGMGSTAMSKEAFGYYTGFEMMVTGNYIRGSELKGKCCFNYILPRAMVMEKAIELATSIAEKPRHSLELLKKYMSIDRRKMLEETSTIEAFMHHIAFNQSNIEQQIQDNYTG</sequence>
<dbReference type="AlphaFoldDB" id="A0A0H2Y3W3"/>
<evidence type="ECO:0000313" key="3">
    <source>
        <dbReference type="EMBL" id="ABG12720.1"/>
    </source>
</evidence>
<dbReference type="Gene3D" id="3.90.226.10">
    <property type="entry name" value="2-enoyl-CoA Hydratase, Chain A, domain 1"/>
    <property type="match status" value="1"/>
</dbReference>
<dbReference type="InterPro" id="IPR018376">
    <property type="entry name" value="Enoyl-CoA_hyd/isom_CS"/>
</dbReference>
<dbReference type="PANTHER" id="PTHR11941:SF54">
    <property type="entry name" value="ENOYL-COA HYDRATASE, MITOCHONDRIAL"/>
    <property type="match status" value="1"/>
</dbReference>